<dbReference type="Proteomes" id="UP000246740">
    <property type="component" value="Unassembled WGS sequence"/>
</dbReference>
<evidence type="ECO:0000256" key="1">
    <source>
        <dbReference type="ARBA" id="ARBA00004173"/>
    </source>
</evidence>
<keyword evidence="4" id="KW-0496">Mitochondrion</keyword>
<dbReference type="InterPro" id="IPR059242">
    <property type="entry name" value="mS23_dom"/>
</dbReference>
<evidence type="ECO:0000256" key="8">
    <source>
        <dbReference type="SAM" id="MobiDB-lite"/>
    </source>
</evidence>
<feature type="region of interest" description="Disordered" evidence="8">
    <location>
        <begin position="329"/>
        <end position="371"/>
    </location>
</feature>
<evidence type="ECO:0000256" key="4">
    <source>
        <dbReference type="ARBA" id="ARBA00023128"/>
    </source>
</evidence>
<comment type="similarity">
    <text evidence="2">Belongs to the mitochondrion-specific ribosomal protein mS23 family.</text>
</comment>
<feature type="compositionally biased region" description="Basic residues" evidence="8">
    <location>
        <begin position="360"/>
        <end position="371"/>
    </location>
</feature>
<dbReference type="PANTHER" id="PTHR37799">
    <property type="entry name" value="37S RIBOSOMAL PROTEIN S25, MITOCHONDRIAL"/>
    <property type="match status" value="1"/>
</dbReference>
<evidence type="ECO:0000313" key="10">
    <source>
        <dbReference type="Proteomes" id="UP000246740"/>
    </source>
</evidence>
<dbReference type="FunCoup" id="A0A317XZ14">
    <property type="interactions" value="193"/>
</dbReference>
<feature type="compositionally biased region" description="Polar residues" evidence="8">
    <location>
        <begin position="291"/>
        <end position="306"/>
    </location>
</feature>
<comment type="subcellular location">
    <subcellularLocation>
        <location evidence="1">Mitochondrion</location>
    </subcellularLocation>
</comment>
<protein>
    <recommendedName>
        <fullName evidence="6">Small ribosomal subunit protein mS23</fullName>
    </recommendedName>
    <alternativeName>
        <fullName evidence="7">37S ribosomal protein S25, mitochondrial</fullName>
    </alternativeName>
</protein>
<dbReference type="STRING" id="1882483.A0A317XZ14"/>
<evidence type="ECO:0000256" key="7">
    <source>
        <dbReference type="ARBA" id="ARBA00035421"/>
    </source>
</evidence>
<dbReference type="InterPro" id="IPR016939">
    <property type="entry name" value="Ribosomal_mS23_fun"/>
</dbReference>
<gene>
    <name evidence="9" type="ORF">BCV70DRAFT_12177</name>
</gene>
<dbReference type="GO" id="GO:0003735">
    <property type="term" value="F:structural constituent of ribosome"/>
    <property type="evidence" value="ECO:0007669"/>
    <property type="project" value="InterPro"/>
</dbReference>
<sequence>MPRRIPSQVPQTVSRLLEAGFLKQPPAWFEAVTNHPPVPVPARHPVQRPDQDLPTRLRSASQIPLQKQQSKTGKAGSSSVLNSKKKARALAPKLTPKAIVYDEDKIRQQFFRDHPWEAYRPKTLVEMTDEIGHESRVNGDPKRLRSYGRNPTVEDVVACTLEAHRKGGLSLSQAYHNTLSSYHGLKAEHEQASRYALLEARYYGADMGKSETQRGFEREDKALESWAVWAAGGMSGLDSTAPSAAADGQQQTKAARVRRTDETFTSGDAYIEAAKAFQQGRVSLDRLSSGNAAQSLTSQPASSATPSHIAGISPESADDFLGLARSAIRSGETGPDEAEALASAANSSSAVVETDQDQRFKKRVGTRGQRI</sequence>
<feature type="region of interest" description="Disordered" evidence="8">
    <location>
        <begin position="239"/>
        <end position="260"/>
    </location>
</feature>
<evidence type="ECO:0000256" key="6">
    <source>
        <dbReference type="ARBA" id="ARBA00035137"/>
    </source>
</evidence>
<dbReference type="PANTHER" id="PTHR37799:SF1">
    <property type="entry name" value="SMALL RIBOSOMAL SUBUNIT PROTEIN MS23"/>
    <property type="match status" value="1"/>
</dbReference>
<evidence type="ECO:0000256" key="5">
    <source>
        <dbReference type="ARBA" id="ARBA00023274"/>
    </source>
</evidence>
<evidence type="ECO:0000313" key="9">
    <source>
        <dbReference type="EMBL" id="PWZ03138.1"/>
    </source>
</evidence>
<feature type="compositionally biased region" description="Low complexity" evidence="8">
    <location>
        <begin position="340"/>
        <end position="350"/>
    </location>
</feature>
<proteinExistence type="inferred from homology"/>
<feature type="compositionally biased region" description="Polar residues" evidence="8">
    <location>
        <begin position="60"/>
        <end position="82"/>
    </location>
</feature>
<feature type="region of interest" description="Disordered" evidence="8">
    <location>
        <begin position="33"/>
        <end position="52"/>
    </location>
</feature>
<keyword evidence="3" id="KW-0689">Ribosomal protein</keyword>
<feature type="region of interest" description="Disordered" evidence="8">
    <location>
        <begin position="291"/>
        <end position="315"/>
    </location>
</feature>
<dbReference type="AlphaFoldDB" id="A0A317XZ14"/>
<feature type="compositionally biased region" description="Polar residues" evidence="8">
    <location>
        <begin position="239"/>
        <end position="253"/>
    </location>
</feature>
<keyword evidence="5" id="KW-0687">Ribonucleoprotein</keyword>
<dbReference type="OrthoDB" id="5542239at2759"/>
<reference evidence="9 10" key="1">
    <citation type="journal article" date="2018" name="Mol. Biol. Evol.">
        <title>Broad Genomic Sampling Reveals a Smut Pathogenic Ancestry of the Fungal Clade Ustilaginomycotina.</title>
        <authorList>
            <person name="Kijpornyongpan T."/>
            <person name="Mondo S.J."/>
            <person name="Barry K."/>
            <person name="Sandor L."/>
            <person name="Lee J."/>
            <person name="Lipzen A."/>
            <person name="Pangilinan J."/>
            <person name="LaButti K."/>
            <person name="Hainaut M."/>
            <person name="Henrissat B."/>
            <person name="Grigoriev I.V."/>
            <person name="Spatafora J.W."/>
            <person name="Aime M.C."/>
        </authorList>
    </citation>
    <scope>NUCLEOTIDE SEQUENCE [LARGE SCALE GENOMIC DNA]</scope>
    <source>
        <strain evidence="9 10">MCA 3645</strain>
    </source>
</reference>
<dbReference type="GO" id="GO:0005763">
    <property type="term" value="C:mitochondrial small ribosomal subunit"/>
    <property type="evidence" value="ECO:0007669"/>
    <property type="project" value="InterPro"/>
</dbReference>
<dbReference type="Pfam" id="PF13741">
    <property type="entry name" value="MRP-S25"/>
    <property type="match status" value="1"/>
</dbReference>
<name>A0A317XZ14_9BASI</name>
<keyword evidence="10" id="KW-1185">Reference proteome</keyword>
<organism evidence="9 10">
    <name type="scientific">Testicularia cyperi</name>
    <dbReference type="NCBI Taxonomy" id="1882483"/>
    <lineage>
        <taxon>Eukaryota</taxon>
        <taxon>Fungi</taxon>
        <taxon>Dikarya</taxon>
        <taxon>Basidiomycota</taxon>
        <taxon>Ustilaginomycotina</taxon>
        <taxon>Ustilaginomycetes</taxon>
        <taxon>Ustilaginales</taxon>
        <taxon>Anthracoideaceae</taxon>
        <taxon>Testicularia</taxon>
    </lineage>
</organism>
<accession>A0A317XZ14</accession>
<dbReference type="CDD" id="cd23701">
    <property type="entry name" value="At1g26750"/>
    <property type="match status" value="1"/>
</dbReference>
<dbReference type="EMBL" id="KZ819188">
    <property type="protein sequence ID" value="PWZ03138.1"/>
    <property type="molecule type" value="Genomic_DNA"/>
</dbReference>
<dbReference type="InParanoid" id="A0A317XZ14"/>
<feature type="region of interest" description="Disordered" evidence="8">
    <location>
        <begin position="60"/>
        <end position="84"/>
    </location>
</feature>
<evidence type="ECO:0000256" key="3">
    <source>
        <dbReference type="ARBA" id="ARBA00022980"/>
    </source>
</evidence>
<evidence type="ECO:0000256" key="2">
    <source>
        <dbReference type="ARBA" id="ARBA00009864"/>
    </source>
</evidence>